<feature type="transmembrane region" description="Helical" evidence="1">
    <location>
        <begin position="178"/>
        <end position="195"/>
    </location>
</feature>
<evidence type="ECO:0000313" key="3">
    <source>
        <dbReference type="Proteomes" id="UP000297983"/>
    </source>
</evidence>
<keyword evidence="1" id="KW-0472">Membrane</keyword>
<sequence>MRTRVTCGAVARVGIIGMAALFSGVGSYGFLVIVARNTSVADYSDFAVFWSMTVVVGLGLFYPLEQETAREVAGTPGSVARGLARTVWSAAGVVVVLLSVLSLVFLTPYGQEYIGSALLICALLVSFAGYAVQFPIRGFLSGAGRTTSYSLLVALEGLMRITLPVVLVVAGVTGSVGFAYVVGVAASVSAVPFLFGRDRRWLAREQPPFGLFVGRLGRLIAAAVSIQLLLNSGVLIAKALGEGADAVLAAQILTCISIARIPIFGYQVLQILYLPRLAAQWKNGQIAAARVTIGFAIRASVAIAIVIVVGMLTLGDLATALLFGADLVLPQDGVLFVSVGVAVFLVALVVSDGALAVGLHTVVLRSWMLALVFGAAATASAALAAAGTLVTSTLPLIAGSIVALLSLAHGLKCRFSQEQRKATGLLK</sequence>
<feature type="transmembrane region" description="Helical" evidence="1">
    <location>
        <begin position="148"/>
        <end position="172"/>
    </location>
</feature>
<gene>
    <name evidence="2" type="ORF">E3T50_06505</name>
</gene>
<keyword evidence="1" id="KW-1133">Transmembrane helix</keyword>
<keyword evidence="3" id="KW-1185">Reference proteome</keyword>
<dbReference type="EMBL" id="SOHL01000013">
    <property type="protein sequence ID" value="TFD71227.1"/>
    <property type="molecule type" value="Genomic_DNA"/>
</dbReference>
<feature type="transmembrane region" description="Helical" evidence="1">
    <location>
        <begin position="334"/>
        <end position="355"/>
    </location>
</feature>
<keyword evidence="1" id="KW-0812">Transmembrane</keyword>
<evidence type="ECO:0000313" key="2">
    <source>
        <dbReference type="EMBL" id="TFD71227.1"/>
    </source>
</evidence>
<feature type="transmembrane region" description="Helical" evidence="1">
    <location>
        <begin position="47"/>
        <end position="65"/>
    </location>
</feature>
<comment type="caution">
    <text evidence="2">The sequence shown here is derived from an EMBL/GenBank/DDBJ whole genome shotgun (WGS) entry which is preliminary data.</text>
</comment>
<feature type="transmembrane region" description="Helical" evidence="1">
    <location>
        <begin position="393"/>
        <end position="411"/>
    </location>
</feature>
<reference evidence="2 3" key="1">
    <citation type="submission" date="2019-03" db="EMBL/GenBank/DDBJ databases">
        <title>Genomics of glacier-inhabiting Cryobacterium strains.</title>
        <authorList>
            <person name="Liu Q."/>
            <person name="Xin Y.-H."/>
        </authorList>
    </citation>
    <scope>NUCLEOTIDE SEQUENCE [LARGE SCALE GENOMIC DNA]</scope>
    <source>
        <strain evidence="2 3">Hz16</strain>
    </source>
</reference>
<proteinExistence type="predicted"/>
<feature type="transmembrane region" description="Helical" evidence="1">
    <location>
        <begin position="86"/>
        <end position="107"/>
    </location>
</feature>
<accession>A0A4R9AW22</accession>
<feature type="transmembrane region" description="Helical" evidence="1">
    <location>
        <begin position="248"/>
        <end position="274"/>
    </location>
</feature>
<feature type="transmembrane region" description="Helical" evidence="1">
    <location>
        <begin position="12"/>
        <end position="35"/>
    </location>
</feature>
<feature type="transmembrane region" description="Helical" evidence="1">
    <location>
        <begin position="367"/>
        <end position="387"/>
    </location>
</feature>
<evidence type="ECO:0000256" key="1">
    <source>
        <dbReference type="SAM" id="Phobius"/>
    </source>
</evidence>
<feature type="transmembrane region" description="Helical" evidence="1">
    <location>
        <begin position="113"/>
        <end position="136"/>
    </location>
</feature>
<name>A0A4R9AW22_9MICO</name>
<feature type="transmembrane region" description="Helical" evidence="1">
    <location>
        <begin position="216"/>
        <end position="236"/>
    </location>
</feature>
<protein>
    <recommendedName>
        <fullName evidence="4">Polysaccharide biosynthesis protein</fullName>
    </recommendedName>
</protein>
<dbReference type="AlphaFoldDB" id="A0A4R9AW22"/>
<organism evidence="2 3">
    <name type="scientific">Cryobacterium gelidum</name>
    <dbReference type="NCBI Taxonomy" id="1259164"/>
    <lineage>
        <taxon>Bacteria</taxon>
        <taxon>Bacillati</taxon>
        <taxon>Actinomycetota</taxon>
        <taxon>Actinomycetes</taxon>
        <taxon>Micrococcales</taxon>
        <taxon>Microbacteriaceae</taxon>
        <taxon>Cryobacterium</taxon>
    </lineage>
</organism>
<dbReference type="Proteomes" id="UP000297983">
    <property type="component" value="Unassembled WGS sequence"/>
</dbReference>
<evidence type="ECO:0008006" key="4">
    <source>
        <dbReference type="Google" id="ProtNLM"/>
    </source>
</evidence>
<feature type="transmembrane region" description="Helical" evidence="1">
    <location>
        <begin position="295"/>
        <end position="314"/>
    </location>
</feature>